<name>A0A9P4IWD4_9PEZI</name>
<dbReference type="Proteomes" id="UP000799439">
    <property type="component" value="Unassembled WGS sequence"/>
</dbReference>
<sequence>MPSAMSGGITSRASSWCGHIVPPIILGSYGDVIVASDGGDGKRFLVMAKSLAQKVPYFFEKMVSQQLAESGQFLTVGDPPELVVEEDGLTLDVFLSFCHDQWQRIPETLTHEQWRNTISAGRRYKSPDLVLFICDRFFSSTQELADEAEEVRIIATRARRYQIEDPDYVDVEFAESDSYDADSDSSSGQSAMDGPERDGARAASASTDGFMFKDPSDDNLDASDFLRLVRHPLTSEDPAHDTQTVSGVIENPITNEDADHPGIETLPPDERGMTL</sequence>
<feature type="region of interest" description="Disordered" evidence="1">
    <location>
        <begin position="251"/>
        <end position="275"/>
    </location>
</feature>
<dbReference type="EMBL" id="ML996090">
    <property type="protein sequence ID" value="KAF2150054.1"/>
    <property type="molecule type" value="Genomic_DNA"/>
</dbReference>
<feature type="compositionally biased region" description="Low complexity" evidence="1">
    <location>
        <begin position="184"/>
        <end position="193"/>
    </location>
</feature>
<evidence type="ECO:0000313" key="3">
    <source>
        <dbReference type="Proteomes" id="UP000799439"/>
    </source>
</evidence>
<comment type="caution">
    <text evidence="2">The sequence shown here is derived from an EMBL/GenBank/DDBJ whole genome shotgun (WGS) entry which is preliminary data.</text>
</comment>
<evidence type="ECO:0000256" key="1">
    <source>
        <dbReference type="SAM" id="MobiDB-lite"/>
    </source>
</evidence>
<feature type="compositionally biased region" description="Basic and acidic residues" evidence="1">
    <location>
        <begin position="257"/>
        <end position="275"/>
    </location>
</feature>
<evidence type="ECO:0000313" key="2">
    <source>
        <dbReference type="EMBL" id="KAF2150054.1"/>
    </source>
</evidence>
<gene>
    <name evidence="2" type="ORF">K461DRAFT_315085</name>
</gene>
<protein>
    <recommendedName>
        <fullName evidence="4">BTB domain-containing protein</fullName>
    </recommendedName>
</protein>
<keyword evidence="3" id="KW-1185">Reference proteome</keyword>
<dbReference type="AlphaFoldDB" id="A0A9P4IWD4"/>
<proteinExistence type="predicted"/>
<evidence type="ECO:0008006" key="4">
    <source>
        <dbReference type="Google" id="ProtNLM"/>
    </source>
</evidence>
<organism evidence="2 3">
    <name type="scientific">Myriangium duriaei CBS 260.36</name>
    <dbReference type="NCBI Taxonomy" id="1168546"/>
    <lineage>
        <taxon>Eukaryota</taxon>
        <taxon>Fungi</taxon>
        <taxon>Dikarya</taxon>
        <taxon>Ascomycota</taxon>
        <taxon>Pezizomycotina</taxon>
        <taxon>Dothideomycetes</taxon>
        <taxon>Dothideomycetidae</taxon>
        <taxon>Myriangiales</taxon>
        <taxon>Myriangiaceae</taxon>
        <taxon>Myriangium</taxon>
    </lineage>
</organism>
<reference evidence="2" key="1">
    <citation type="journal article" date="2020" name="Stud. Mycol.">
        <title>101 Dothideomycetes genomes: a test case for predicting lifestyles and emergence of pathogens.</title>
        <authorList>
            <person name="Haridas S."/>
            <person name="Albert R."/>
            <person name="Binder M."/>
            <person name="Bloem J."/>
            <person name="Labutti K."/>
            <person name="Salamov A."/>
            <person name="Andreopoulos B."/>
            <person name="Baker S."/>
            <person name="Barry K."/>
            <person name="Bills G."/>
            <person name="Bluhm B."/>
            <person name="Cannon C."/>
            <person name="Castanera R."/>
            <person name="Culley D."/>
            <person name="Daum C."/>
            <person name="Ezra D."/>
            <person name="Gonzalez J."/>
            <person name="Henrissat B."/>
            <person name="Kuo A."/>
            <person name="Liang C."/>
            <person name="Lipzen A."/>
            <person name="Lutzoni F."/>
            <person name="Magnuson J."/>
            <person name="Mondo S."/>
            <person name="Nolan M."/>
            <person name="Ohm R."/>
            <person name="Pangilinan J."/>
            <person name="Park H.-J."/>
            <person name="Ramirez L."/>
            <person name="Alfaro M."/>
            <person name="Sun H."/>
            <person name="Tritt A."/>
            <person name="Yoshinaga Y."/>
            <person name="Zwiers L.-H."/>
            <person name="Turgeon B."/>
            <person name="Goodwin S."/>
            <person name="Spatafora J."/>
            <person name="Crous P."/>
            <person name="Grigoriev I."/>
        </authorList>
    </citation>
    <scope>NUCLEOTIDE SEQUENCE</scope>
    <source>
        <strain evidence="2">CBS 260.36</strain>
    </source>
</reference>
<feature type="region of interest" description="Disordered" evidence="1">
    <location>
        <begin position="176"/>
        <end position="214"/>
    </location>
</feature>
<accession>A0A9P4IWD4</accession>